<evidence type="ECO:0000313" key="5">
    <source>
        <dbReference type="Proteomes" id="UP000467841"/>
    </source>
</evidence>
<dbReference type="PANTHER" id="PTHR23155">
    <property type="entry name" value="DISEASE RESISTANCE PROTEIN RP"/>
    <property type="match status" value="1"/>
</dbReference>
<reference evidence="4" key="1">
    <citation type="submission" date="2020-01" db="EMBL/GenBank/DDBJ databases">
        <authorList>
            <person name="Mishra B."/>
        </authorList>
    </citation>
    <scope>NUCLEOTIDE SEQUENCE [LARGE SCALE GENOMIC DNA]</scope>
</reference>
<name>A0A6D2I4J4_9BRAS</name>
<feature type="domain" description="Disease resistance R13L4/SHOC-2-like LRR" evidence="3">
    <location>
        <begin position="343"/>
        <end position="635"/>
    </location>
</feature>
<dbReference type="SUPFAM" id="SSF52047">
    <property type="entry name" value="RNI-like"/>
    <property type="match status" value="1"/>
</dbReference>
<gene>
    <name evidence="4" type="ORF">MERR_LOCUS11787</name>
</gene>
<keyword evidence="1" id="KW-0677">Repeat</keyword>
<dbReference type="Proteomes" id="UP000467841">
    <property type="component" value="Unassembled WGS sequence"/>
</dbReference>
<dbReference type="GO" id="GO:0098542">
    <property type="term" value="P:defense response to other organism"/>
    <property type="evidence" value="ECO:0007669"/>
    <property type="project" value="TreeGrafter"/>
</dbReference>
<keyword evidence="2" id="KW-0611">Plant defense</keyword>
<evidence type="ECO:0000259" key="3">
    <source>
        <dbReference type="Pfam" id="PF23598"/>
    </source>
</evidence>
<sequence>MRPGKCSRCDTDGYYTIHSINKVLSHLYRVIPLQDANQETDESVVEEGISEVGLERAKSAPASNHSDPVNRIFKIQSALTRLKFNLKHVKRLQVDVETELNRQLDSLKRVVEEADPPGALHMSLIESELEEITKKLLDLIGKVSVLHEGSRKKKTSPDDDQDSVLLLPDIPTNEEDLIGHAFFKDVKHKVQTLSSDSQTCLLSFAVFPENREINGTMLMYWWIGEGILPDKLKPEEAMKKILKEFMDRNLIEPLVDRRKRKPSSYKMTPFVHFSVVYIAKERGLFDLYNKDQKPSMKKSNLKKVCLVEGSSSQTDAKAKKMAPADIETVFNVSESYPDFIIKWFSSMKLLKVLYLGRWERNEREIEVDSRGLMKDLSAMRELRFLSFQGISTIMRISPSACKLPELVVLDLRGCYNLEKLPDDIHNLTNLVYLDLTGCDALESIPTNLTKLLNLEVLKGFVVADEREIACKLVYLKNLWKLRKLSVRVDRKGFGLKELIVAIDGFEELEKLKVLWGRVKPGSKKKLEDDEKERTFRSVNLESDEFHLPLSLRKLDLRRFPDNKLPVWLQPQNLINLKKLHLGSSRRLKALSDSLPKKPSNCSVKVLRLMCFQKLNVNWIELKEIYFPNLRLLEIYQCPRVTFSPCDRDGIWRAD</sequence>
<dbReference type="Gene3D" id="1.10.10.10">
    <property type="entry name" value="Winged helix-like DNA-binding domain superfamily/Winged helix DNA-binding domain"/>
    <property type="match status" value="1"/>
</dbReference>
<protein>
    <recommendedName>
        <fullName evidence="3">Disease resistance R13L4/SHOC-2-like LRR domain-containing protein</fullName>
    </recommendedName>
</protein>
<dbReference type="InterPro" id="IPR032675">
    <property type="entry name" value="LRR_dom_sf"/>
</dbReference>
<dbReference type="Gene3D" id="3.80.10.10">
    <property type="entry name" value="Ribonuclease Inhibitor"/>
    <property type="match status" value="2"/>
</dbReference>
<evidence type="ECO:0000256" key="2">
    <source>
        <dbReference type="ARBA" id="ARBA00022821"/>
    </source>
</evidence>
<keyword evidence="5" id="KW-1185">Reference proteome</keyword>
<dbReference type="OrthoDB" id="1110401at2759"/>
<dbReference type="InterPro" id="IPR036388">
    <property type="entry name" value="WH-like_DNA-bd_sf"/>
</dbReference>
<dbReference type="PANTHER" id="PTHR23155:SF1076">
    <property type="entry name" value="LEUCINE-RICH REPEAT (LRR) FAMILY PROTEIN-RELATED"/>
    <property type="match status" value="1"/>
</dbReference>
<dbReference type="EMBL" id="CACVBM020000888">
    <property type="protein sequence ID" value="CAA7024552.1"/>
    <property type="molecule type" value="Genomic_DNA"/>
</dbReference>
<dbReference type="Pfam" id="PF23598">
    <property type="entry name" value="LRR_14"/>
    <property type="match status" value="1"/>
</dbReference>
<dbReference type="InterPro" id="IPR044974">
    <property type="entry name" value="Disease_R_plants"/>
</dbReference>
<organism evidence="4 5">
    <name type="scientific">Microthlaspi erraticum</name>
    <dbReference type="NCBI Taxonomy" id="1685480"/>
    <lineage>
        <taxon>Eukaryota</taxon>
        <taxon>Viridiplantae</taxon>
        <taxon>Streptophyta</taxon>
        <taxon>Embryophyta</taxon>
        <taxon>Tracheophyta</taxon>
        <taxon>Spermatophyta</taxon>
        <taxon>Magnoliopsida</taxon>
        <taxon>eudicotyledons</taxon>
        <taxon>Gunneridae</taxon>
        <taxon>Pentapetalae</taxon>
        <taxon>rosids</taxon>
        <taxon>malvids</taxon>
        <taxon>Brassicales</taxon>
        <taxon>Brassicaceae</taxon>
        <taxon>Coluteocarpeae</taxon>
        <taxon>Microthlaspi</taxon>
    </lineage>
</organism>
<evidence type="ECO:0000256" key="1">
    <source>
        <dbReference type="ARBA" id="ARBA00022737"/>
    </source>
</evidence>
<accession>A0A6D2I4J4</accession>
<dbReference type="InterPro" id="IPR055414">
    <property type="entry name" value="LRR_R13L4/SHOC2-like"/>
</dbReference>
<evidence type="ECO:0000313" key="4">
    <source>
        <dbReference type="EMBL" id="CAA7024552.1"/>
    </source>
</evidence>
<proteinExistence type="predicted"/>
<dbReference type="AlphaFoldDB" id="A0A6D2I4J4"/>
<comment type="caution">
    <text evidence="4">The sequence shown here is derived from an EMBL/GenBank/DDBJ whole genome shotgun (WGS) entry which is preliminary data.</text>
</comment>